<dbReference type="InterPro" id="IPR044824">
    <property type="entry name" value="MAIN-like"/>
</dbReference>
<evidence type="ECO:0000313" key="4">
    <source>
        <dbReference type="Proteomes" id="UP001161247"/>
    </source>
</evidence>
<protein>
    <submittedName>
        <fullName evidence="3">OLC1v1022048C2</fullName>
    </submittedName>
</protein>
<evidence type="ECO:0000259" key="2">
    <source>
        <dbReference type="Pfam" id="PF10536"/>
    </source>
</evidence>
<accession>A0AAV1BYP9</accession>
<feature type="region of interest" description="Disordered" evidence="1">
    <location>
        <begin position="61"/>
        <end position="90"/>
    </location>
</feature>
<dbReference type="GO" id="GO:0010073">
    <property type="term" value="P:meristem maintenance"/>
    <property type="evidence" value="ECO:0007669"/>
    <property type="project" value="InterPro"/>
</dbReference>
<sequence length="486" mass="53743">MAGRQHGSGKAPAMSRDCGWPPAAPSGMSPAACFSAAIDAGWKSYFAGVITVAGPVPLLRGPIPHDRGRCDTGGGSRKPPTTSLGSSSRSKVCNDRTWLVTEPVPGGPDDGSMISSFNGHVALMTWLNQSRGCIKLQNRAASRQSLITWKNELPHVAKEKIIATGLSHLPDIMYPHLETGLICAFVERWQPNTNTFHMPFREITIMLHDVQRILGIKVDGNTVSTIPKWDIVKKECLGVLGVTEEELASYWKSGAVVESFIPERCKGKFDTDTQATAWMWNMLGAMLFVDKSGGGRVHAQLLHEVYNRIEGVREKSWASATLAYLYRQLGIARRRGVKQMEGCMTLLQAWIYEYFPIFQPHSPYNVESGPRATAWTPPSSTGSEAEVRLSWLRRQLDNLSADEVTWQPFGKAVHQSVPKTIYTGWIAFRDIVEPYVSGSVLRKLGYVQTVPRSIVKPPIVFRPWSGEGYKVGLSSVTAANSWDRFP</sequence>
<evidence type="ECO:0000256" key="1">
    <source>
        <dbReference type="SAM" id="MobiDB-lite"/>
    </source>
</evidence>
<dbReference type="Proteomes" id="UP001161247">
    <property type="component" value="Chromosome 1"/>
</dbReference>
<dbReference type="PANTHER" id="PTHR46033:SF8">
    <property type="entry name" value="PROTEIN MAINTENANCE OF MERISTEMS-LIKE"/>
    <property type="match status" value="1"/>
</dbReference>
<feature type="domain" description="Aminotransferase-like plant mobile" evidence="2">
    <location>
        <begin position="178"/>
        <end position="454"/>
    </location>
</feature>
<keyword evidence="4" id="KW-1185">Reference proteome</keyword>
<dbReference type="AlphaFoldDB" id="A0AAV1BYP9"/>
<organism evidence="3 4">
    <name type="scientific">Oldenlandia corymbosa var. corymbosa</name>
    <dbReference type="NCBI Taxonomy" id="529605"/>
    <lineage>
        <taxon>Eukaryota</taxon>
        <taxon>Viridiplantae</taxon>
        <taxon>Streptophyta</taxon>
        <taxon>Embryophyta</taxon>
        <taxon>Tracheophyta</taxon>
        <taxon>Spermatophyta</taxon>
        <taxon>Magnoliopsida</taxon>
        <taxon>eudicotyledons</taxon>
        <taxon>Gunneridae</taxon>
        <taxon>Pentapetalae</taxon>
        <taxon>asterids</taxon>
        <taxon>lamiids</taxon>
        <taxon>Gentianales</taxon>
        <taxon>Rubiaceae</taxon>
        <taxon>Rubioideae</taxon>
        <taxon>Spermacoceae</taxon>
        <taxon>Hedyotis-Oldenlandia complex</taxon>
        <taxon>Oldenlandia</taxon>
    </lineage>
</organism>
<proteinExistence type="predicted"/>
<reference evidence="3" key="1">
    <citation type="submission" date="2023-03" db="EMBL/GenBank/DDBJ databases">
        <authorList>
            <person name="Julca I."/>
        </authorList>
    </citation>
    <scope>NUCLEOTIDE SEQUENCE</scope>
</reference>
<gene>
    <name evidence="3" type="ORF">OLC1_LOCUS580</name>
</gene>
<dbReference type="EMBL" id="OX459118">
    <property type="protein sequence ID" value="CAI9087863.1"/>
    <property type="molecule type" value="Genomic_DNA"/>
</dbReference>
<dbReference type="Pfam" id="PF10536">
    <property type="entry name" value="PMD"/>
    <property type="match status" value="1"/>
</dbReference>
<dbReference type="InterPro" id="IPR019557">
    <property type="entry name" value="AminoTfrase-like_pln_mobile"/>
</dbReference>
<dbReference type="PANTHER" id="PTHR46033">
    <property type="entry name" value="PROTEIN MAIN-LIKE 2"/>
    <property type="match status" value="1"/>
</dbReference>
<feature type="compositionally biased region" description="Polar residues" evidence="1">
    <location>
        <begin position="79"/>
        <end position="90"/>
    </location>
</feature>
<name>A0AAV1BYP9_OLDCO</name>
<evidence type="ECO:0000313" key="3">
    <source>
        <dbReference type="EMBL" id="CAI9087863.1"/>
    </source>
</evidence>